<keyword evidence="3" id="KW-1185">Reference proteome</keyword>
<accession>A0A3G8ZMP8</accession>
<organism evidence="2 3">
    <name type="scientific">Nakamurella antarctica</name>
    <dbReference type="NCBI Taxonomy" id="1902245"/>
    <lineage>
        <taxon>Bacteria</taxon>
        <taxon>Bacillati</taxon>
        <taxon>Actinomycetota</taxon>
        <taxon>Actinomycetes</taxon>
        <taxon>Nakamurellales</taxon>
        <taxon>Nakamurellaceae</taxon>
        <taxon>Nakamurella</taxon>
    </lineage>
</organism>
<dbReference type="RefSeq" id="WP_124799432.1">
    <property type="nucleotide sequence ID" value="NZ_CP034170.1"/>
</dbReference>
<evidence type="ECO:0000256" key="1">
    <source>
        <dbReference type="SAM" id="Coils"/>
    </source>
</evidence>
<reference evidence="2 3" key="1">
    <citation type="submission" date="2018-11" db="EMBL/GenBank/DDBJ databases">
        <authorList>
            <person name="Da X."/>
        </authorList>
    </citation>
    <scope>NUCLEOTIDE SEQUENCE [LARGE SCALE GENOMIC DNA]</scope>
    <source>
        <strain evidence="2 3">S14-144</strain>
    </source>
</reference>
<protein>
    <submittedName>
        <fullName evidence="2">Uncharacterized protein</fullName>
    </submittedName>
</protein>
<evidence type="ECO:0000313" key="3">
    <source>
        <dbReference type="Proteomes" id="UP000268084"/>
    </source>
</evidence>
<dbReference type="AlphaFoldDB" id="A0A3G8ZMP8"/>
<proteinExistence type="predicted"/>
<keyword evidence="1" id="KW-0175">Coiled coil</keyword>
<sequence length="115" mass="13091">MAENSAPPTPAAGFNADSVTLERQLYLVDRIIGLEAKLAEWTVRDEAKFQIMHANWDSDRENLHLARLEDARLRQEVARLESEVAAMRNTRVWRAGLRIQPATRIVKRALGRGSR</sequence>
<dbReference type="Proteomes" id="UP000268084">
    <property type="component" value="Chromosome"/>
</dbReference>
<name>A0A3G8ZMP8_9ACTN</name>
<gene>
    <name evidence="2" type="ORF">EH165_10675</name>
</gene>
<dbReference type="KEGG" id="nak:EH165_10675"/>
<evidence type="ECO:0000313" key="2">
    <source>
        <dbReference type="EMBL" id="AZI58523.1"/>
    </source>
</evidence>
<dbReference type="EMBL" id="CP034170">
    <property type="protein sequence ID" value="AZI58523.1"/>
    <property type="molecule type" value="Genomic_DNA"/>
</dbReference>
<feature type="coiled-coil region" evidence="1">
    <location>
        <begin position="63"/>
        <end position="90"/>
    </location>
</feature>
<reference evidence="2 3" key="2">
    <citation type="submission" date="2018-12" db="EMBL/GenBank/DDBJ databases">
        <title>Nakamurella antarcticus sp. nov., isolated from Antarctica South Shetland Islands soil.</title>
        <authorList>
            <person name="Peng F."/>
        </authorList>
    </citation>
    <scope>NUCLEOTIDE SEQUENCE [LARGE SCALE GENOMIC DNA]</scope>
    <source>
        <strain evidence="2 3">S14-144</strain>
    </source>
</reference>